<feature type="compositionally biased region" description="Polar residues" evidence="8">
    <location>
        <begin position="388"/>
        <end position="399"/>
    </location>
</feature>
<dbReference type="GO" id="GO:0015271">
    <property type="term" value="F:outward rectifier potassium channel activity"/>
    <property type="evidence" value="ECO:0007669"/>
    <property type="project" value="TreeGrafter"/>
</dbReference>
<evidence type="ECO:0000313" key="12">
    <source>
        <dbReference type="Proteomes" id="UP000693970"/>
    </source>
</evidence>
<organism evidence="11 12">
    <name type="scientific">Nitzschia inconspicua</name>
    <dbReference type="NCBI Taxonomy" id="303405"/>
    <lineage>
        <taxon>Eukaryota</taxon>
        <taxon>Sar</taxon>
        <taxon>Stramenopiles</taxon>
        <taxon>Ochrophyta</taxon>
        <taxon>Bacillariophyta</taxon>
        <taxon>Bacillariophyceae</taxon>
        <taxon>Bacillariophycidae</taxon>
        <taxon>Bacillariales</taxon>
        <taxon>Bacillariaceae</taxon>
        <taxon>Nitzschia</taxon>
    </lineage>
</organism>
<comment type="caution">
    <text evidence="11">The sequence shown here is derived from an EMBL/GenBank/DDBJ whole genome shotgun (WGS) entry which is preliminary data.</text>
</comment>
<keyword evidence="5" id="KW-0406">Ion transport</keyword>
<comment type="subcellular location">
    <subcellularLocation>
        <location evidence="1">Membrane</location>
        <topology evidence="1">Multi-pass membrane protein</topology>
    </subcellularLocation>
</comment>
<evidence type="ECO:0000256" key="2">
    <source>
        <dbReference type="ARBA" id="ARBA00022448"/>
    </source>
</evidence>
<feature type="transmembrane region" description="Helical" evidence="9">
    <location>
        <begin position="472"/>
        <end position="493"/>
    </location>
</feature>
<dbReference type="InterPro" id="IPR002048">
    <property type="entry name" value="EF_hand_dom"/>
</dbReference>
<dbReference type="PROSITE" id="PS50222">
    <property type="entry name" value="EF_HAND_2"/>
    <property type="match status" value="1"/>
</dbReference>
<dbReference type="InterPro" id="IPR018247">
    <property type="entry name" value="EF_Hand_1_Ca_BS"/>
</dbReference>
<feature type="compositionally biased region" description="Polar residues" evidence="8">
    <location>
        <begin position="1"/>
        <end position="24"/>
    </location>
</feature>
<feature type="compositionally biased region" description="Low complexity" evidence="8">
    <location>
        <begin position="105"/>
        <end position="121"/>
    </location>
</feature>
<dbReference type="Proteomes" id="UP000693970">
    <property type="component" value="Unassembled WGS sequence"/>
</dbReference>
<evidence type="ECO:0000256" key="3">
    <source>
        <dbReference type="ARBA" id="ARBA00022692"/>
    </source>
</evidence>
<dbReference type="EMBL" id="JAGRRH010000024">
    <property type="protein sequence ID" value="KAG7343242.1"/>
    <property type="molecule type" value="Genomic_DNA"/>
</dbReference>
<evidence type="ECO:0000313" key="11">
    <source>
        <dbReference type="EMBL" id="KAG7343242.1"/>
    </source>
</evidence>
<feature type="compositionally biased region" description="Polar residues" evidence="8">
    <location>
        <begin position="368"/>
        <end position="380"/>
    </location>
</feature>
<evidence type="ECO:0000256" key="4">
    <source>
        <dbReference type="ARBA" id="ARBA00022989"/>
    </source>
</evidence>
<feature type="transmembrane region" description="Helical" evidence="9">
    <location>
        <begin position="202"/>
        <end position="223"/>
    </location>
</feature>
<dbReference type="OrthoDB" id="47437at2759"/>
<dbReference type="GO" id="GO:0005886">
    <property type="term" value="C:plasma membrane"/>
    <property type="evidence" value="ECO:0007669"/>
    <property type="project" value="TreeGrafter"/>
</dbReference>
<keyword evidence="6 9" id="KW-0472">Membrane</keyword>
<keyword evidence="4 9" id="KW-1133">Transmembrane helix</keyword>
<sequence length="656" mass="74779">MSRRCSSSSLKRTDVEQQPATNSECHGYKHSMLRRHAMLLSTRRSLSGSNFHIPSRRVRRLPQTERSREGYPTTPEQLRNEETPLLERSAQRQPSPSTKMDTKRSNISSSTSSSSSNLDSRPSLLQILQGRKQQKHWDKIKEQIHQGTFLVSGVLSKDSELLDLEDEENDNYGMNSSSKTVEELRQQAIENFQKGSTFSPQLCLLAILLYMIIAVFMFCLVLEPQWTVIDSCYFAVATFTTLGYGDLTPTSNLSVIFTTVYALAGVSCLGLAMGILGNMLLEIKENRRWHENFATEYEAMTLFDRDDHSSDGNYDSEDDCGYFEPVSNDSDEDESIEKEEAFHQEVPAIMSGNSDSNGSHSKEGDKNVTFSSSTEKGSNNFKDKQKSNEAISQLSSSCSRDNRQSAKRIDSRTTYPIGGTRFIVLLTIAMFFAFLIGYKSNWGFWSTVYYAVTTAATIGYGDLTPHTQEERFLAVIFIPFACAVTGHCLAWFAKWSIEKQGAKYRKNAFDSHKELTPEDLKVMDITGDGKVAWFEFLEFMLVAMKKVDPELLDELRDYFDRLDVSQTGELSKEDLIEIARRKMRSPRRKLELYEYKRHLLNISLQTNKRESVKPELEKWLERSLGFFGVSARHLPTNNQDEEPTKMRVLPERRAPS</sequence>
<keyword evidence="12" id="KW-1185">Reference proteome</keyword>
<keyword evidence="7" id="KW-0407">Ion channel</keyword>
<dbReference type="PANTHER" id="PTHR11003">
    <property type="entry name" value="POTASSIUM CHANNEL, SUBFAMILY K"/>
    <property type="match status" value="1"/>
</dbReference>
<feature type="region of interest" description="Disordered" evidence="8">
    <location>
        <begin position="634"/>
        <end position="656"/>
    </location>
</feature>
<feature type="region of interest" description="Disordered" evidence="8">
    <location>
        <begin position="308"/>
        <end position="407"/>
    </location>
</feature>
<dbReference type="PROSITE" id="PS00018">
    <property type="entry name" value="EF_HAND_1"/>
    <property type="match status" value="1"/>
</dbReference>
<keyword evidence="3 9" id="KW-0812">Transmembrane</keyword>
<dbReference type="GO" id="GO:0030322">
    <property type="term" value="P:stabilization of membrane potential"/>
    <property type="evidence" value="ECO:0007669"/>
    <property type="project" value="TreeGrafter"/>
</dbReference>
<protein>
    <submittedName>
        <fullName evidence="11">Cyclic nucleotide-binding protein</fullName>
    </submittedName>
</protein>
<gene>
    <name evidence="11" type="ORF">IV203_021187</name>
</gene>
<dbReference type="GO" id="GO:0005509">
    <property type="term" value="F:calcium ion binding"/>
    <property type="evidence" value="ECO:0007669"/>
    <property type="project" value="InterPro"/>
</dbReference>
<evidence type="ECO:0000256" key="5">
    <source>
        <dbReference type="ARBA" id="ARBA00023065"/>
    </source>
</evidence>
<proteinExistence type="predicted"/>
<evidence type="ECO:0000256" key="6">
    <source>
        <dbReference type="ARBA" id="ARBA00023136"/>
    </source>
</evidence>
<evidence type="ECO:0000256" key="8">
    <source>
        <dbReference type="SAM" id="MobiDB-lite"/>
    </source>
</evidence>
<accession>A0A9K3PD18</accession>
<feature type="compositionally biased region" description="Basic and acidic residues" evidence="8">
    <location>
        <begin position="642"/>
        <end position="656"/>
    </location>
</feature>
<dbReference type="AlphaFoldDB" id="A0A9K3PD18"/>
<dbReference type="InterPro" id="IPR003280">
    <property type="entry name" value="2pore_dom_K_chnl"/>
</dbReference>
<dbReference type="GO" id="GO:0005737">
    <property type="term" value="C:cytoplasm"/>
    <property type="evidence" value="ECO:0007669"/>
    <property type="project" value="UniProtKB-ARBA"/>
</dbReference>
<evidence type="ECO:0000256" key="7">
    <source>
        <dbReference type="ARBA" id="ARBA00023303"/>
    </source>
</evidence>
<feature type="transmembrane region" description="Helical" evidence="9">
    <location>
        <begin position="413"/>
        <end position="436"/>
    </location>
</feature>
<keyword evidence="2" id="KW-0813">Transport</keyword>
<evidence type="ECO:0000259" key="10">
    <source>
        <dbReference type="PROSITE" id="PS50222"/>
    </source>
</evidence>
<dbReference type="InterPro" id="IPR013099">
    <property type="entry name" value="K_chnl_dom"/>
</dbReference>
<feature type="transmembrane region" description="Helical" evidence="9">
    <location>
        <begin position="442"/>
        <end position="460"/>
    </location>
</feature>
<dbReference type="GO" id="GO:0022841">
    <property type="term" value="F:potassium ion leak channel activity"/>
    <property type="evidence" value="ECO:0007669"/>
    <property type="project" value="TreeGrafter"/>
</dbReference>
<reference evidence="11" key="1">
    <citation type="journal article" date="2021" name="Sci. Rep.">
        <title>Diploid genomic architecture of Nitzschia inconspicua, an elite biomass production diatom.</title>
        <authorList>
            <person name="Oliver A."/>
            <person name="Podell S."/>
            <person name="Pinowska A."/>
            <person name="Traller J.C."/>
            <person name="Smith S.R."/>
            <person name="McClure R."/>
            <person name="Beliaev A."/>
            <person name="Bohutskyi P."/>
            <person name="Hill E.A."/>
            <person name="Rabines A."/>
            <person name="Zheng H."/>
            <person name="Allen L.Z."/>
            <person name="Kuo A."/>
            <person name="Grigoriev I.V."/>
            <person name="Allen A.E."/>
            <person name="Hazlebeck D."/>
            <person name="Allen E.E."/>
        </authorList>
    </citation>
    <scope>NUCLEOTIDE SEQUENCE</scope>
    <source>
        <strain evidence="11">Hildebrandi</strain>
    </source>
</reference>
<evidence type="ECO:0000256" key="9">
    <source>
        <dbReference type="SAM" id="Phobius"/>
    </source>
</evidence>
<feature type="region of interest" description="Disordered" evidence="8">
    <location>
        <begin position="47"/>
        <end position="121"/>
    </location>
</feature>
<evidence type="ECO:0000256" key="1">
    <source>
        <dbReference type="ARBA" id="ARBA00004141"/>
    </source>
</evidence>
<dbReference type="PANTHER" id="PTHR11003:SF345">
    <property type="entry name" value="TWIK FAMILY OF POTASSIUM CHANNELS PROTEIN 18"/>
    <property type="match status" value="1"/>
</dbReference>
<feature type="region of interest" description="Disordered" evidence="8">
    <location>
        <begin position="1"/>
        <end position="29"/>
    </location>
</feature>
<name>A0A9K3PD18_9STRA</name>
<feature type="domain" description="EF-hand" evidence="10">
    <location>
        <begin position="550"/>
        <end position="585"/>
    </location>
</feature>
<feature type="transmembrane region" description="Helical" evidence="9">
    <location>
        <begin position="255"/>
        <end position="281"/>
    </location>
</feature>
<reference evidence="11" key="2">
    <citation type="submission" date="2021-04" db="EMBL/GenBank/DDBJ databases">
        <authorList>
            <person name="Podell S."/>
        </authorList>
    </citation>
    <scope>NUCLEOTIDE SEQUENCE</scope>
    <source>
        <strain evidence="11">Hildebrandi</strain>
    </source>
</reference>
<dbReference type="Pfam" id="PF07885">
    <property type="entry name" value="Ion_trans_2"/>
    <property type="match status" value="2"/>
</dbReference>